<feature type="compositionally biased region" description="Polar residues" evidence="3">
    <location>
        <begin position="503"/>
        <end position="513"/>
    </location>
</feature>
<sequence length="698" mass="78230">MRLESLMGRLLYSSDQTQKVREKSGRSEKATSLLLQSSLRCAAGLCLHALLVSLTCGSRAVVTVLVPIHRQNVRMDAGAAQYLQENVGGILAKALAEMAVVQPKGPEHSAMETGANAKVGFITEVEAAVETPEADASSALVQMDETPEALPSASTTHHGVSRVSLPSINIYNVEYAELPAECHGGLATPAPLPPSIPLDKIMSNIAQNLDLKGWSEQARNLWFKDFKSQCSRAVIQDTFWFCICWYFKPGKHLDVETRLFDRISANFVGLFSSLNPSRKDFFFRCYADAVAQAVLYSMFLAYPKSRIDFTDKFRKDLVIRISYWTSGICPEFVDTSHWKLNLGKGDVLQAAPSQPHQRNVEAANAVALRTTATQPLLGQLSADSLADKTAWMGHFNRRPRRKLQYSPLVENFLRAKKYSSVNLVRATSMHMTTAEQRAKKMDVKHAMLAERATAARERCDKLCNEYDELAAEVRKQERQCQMQAQAAKKRLEIRRKEVLRSDPNGSEQMSHSSWPGHFDDGVDFLSKWLMQYAEQEEAKEQKEQVEKELTQLRSQTRSKRDEKEHSRQQKLSETQQLESKYSSLFEKFSSDEMMFEDKLWQELVDVAQATAGASAVYLGILEQGEEGGDPSGPYISYEYASKGSEWMTQQTLAEGKGVTWGALTENPADENFKDLCLWKPPSVEPVPEEPAEGSIVKL</sequence>
<name>A0A1Q9DPA7_SYMMI</name>
<evidence type="ECO:0000256" key="1">
    <source>
        <dbReference type="ARBA" id="ARBA00008666"/>
    </source>
</evidence>
<feature type="compositionally biased region" description="Basic and acidic residues" evidence="3">
    <location>
        <begin position="539"/>
        <end position="550"/>
    </location>
</feature>
<accession>A0A1Q9DPA7</accession>
<evidence type="ECO:0000313" key="4">
    <source>
        <dbReference type="EMBL" id="OLP97006.1"/>
    </source>
</evidence>
<dbReference type="PANTHER" id="PTHR33560">
    <property type="entry name" value="PROTEIN FAM227B"/>
    <property type="match status" value="1"/>
</dbReference>
<comment type="similarity">
    <text evidence="1">Belongs to the FAM227 family.</text>
</comment>
<feature type="region of interest" description="Disordered" evidence="3">
    <location>
        <begin position="539"/>
        <end position="575"/>
    </location>
</feature>
<feature type="compositionally biased region" description="Basic and acidic residues" evidence="3">
    <location>
        <begin position="558"/>
        <end position="567"/>
    </location>
</feature>
<evidence type="ECO:0000256" key="2">
    <source>
        <dbReference type="SAM" id="Coils"/>
    </source>
</evidence>
<dbReference type="PANTHER" id="PTHR33560:SF1">
    <property type="entry name" value="PROTEIN FAM227A"/>
    <property type="match status" value="1"/>
</dbReference>
<evidence type="ECO:0000313" key="5">
    <source>
        <dbReference type="Proteomes" id="UP000186817"/>
    </source>
</evidence>
<dbReference type="Pfam" id="PF14922">
    <property type="entry name" value="FWWh"/>
    <property type="match status" value="1"/>
</dbReference>
<dbReference type="InterPro" id="IPR029417">
    <property type="entry name" value="FAM227"/>
</dbReference>
<dbReference type="AlphaFoldDB" id="A0A1Q9DPA7"/>
<feature type="region of interest" description="Disordered" evidence="3">
    <location>
        <begin position="494"/>
        <end position="516"/>
    </location>
</feature>
<gene>
    <name evidence="4" type="primary">Fam227b</name>
    <name evidence="4" type="ORF">AK812_SmicGene20745</name>
</gene>
<dbReference type="Proteomes" id="UP000186817">
    <property type="component" value="Unassembled WGS sequence"/>
</dbReference>
<evidence type="ECO:0000256" key="3">
    <source>
        <dbReference type="SAM" id="MobiDB-lite"/>
    </source>
</evidence>
<dbReference type="EMBL" id="LSRX01000449">
    <property type="protein sequence ID" value="OLP97006.1"/>
    <property type="molecule type" value="Genomic_DNA"/>
</dbReference>
<keyword evidence="5" id="KW-1185">Reference proteome</keyword>
<keyword evidence="2" id="KW-0175">Coiled coil</keyword>
<reference evidence="4 5" key="1">
    <citation type="submission" date="2016-02" db="EMBL/GenBank/DDBJ databases">
        <title>Genome analysis of coral dinoflagellate symbionts highlights evolutionary adaptations to a symbiotic lifestyle.</title>
        <authorList>
            <person name="Aranda M."/>
            <person name="Li Y."/>
            <person name="Liew Y.J."/>
            <person name="Baumgarten S."/>
            <person name="Simakov O."/>
            <person name="Wilson M."/>
            <person name="Piel J."/>
            <person name="Ashoor H."/>
            <person name="Bougouffa S."/>
            <person name="Bajic V.B."/>
            <person name="Ryu T."/>
            <person name="Ravasi T."/>
            <person name="Bayer T."/>
            <person name="Micklem G."/>
            <person name="Kim H."/>
            <person name="Bhak J."/>
            <person name="Lajeunesse T.C."/>
            <person name="Voolstra C.R."/>
        </authorList>
    </citation>
    <scope>NUCLEOTIDE SEQUENCE [LARGE SCALE GENOMIC DNA]</scope>
    <source>
        <strain evidence="4 5">CCMP2467</strain>
    </source>
</reference>
<protein>
    <submittedName>
        <fullName evidence="4">Protein FAM227B</fullName>
    </submittedName>
</protein>
<feature type="coiled-coil region" evidence="2">
    <location>
        <begin position="452"/>
        <end position="486"/>
    </location>
</feature>
<dbReference type="OrthoDB" id="73353at2759"/>
<organism evidence="4 5">
    <name type="scientific">Symbiodinium microadriaticum</name>
    <name type="common">Dinoflagellate</name>
    <name type="synonym">Zooxanthella microadriatica</name>
    <dbReference type="NCBI Taxonomy" id="2951"/>
    <lineage>
        <taxon>Eukaryota</taxon>
        <taxon>Sar</taxon>
        <taxon>Alveolata</taxon>
        <taxon>Dinophyceae</taxon>
        <taxon>Suessiales</taxon>
        <taxon>Symbiodiniaceae</taxon>
        <taxon>Symbiodinium</taxon>
    </lineage>
</organism>
<comment type="caution">
    <text evidence="4">The sequence shown here is derived from an EMBL/GenBank/DDBJ whole genome shotgun (WGS) entry which is preliminary data.</text>
</comment>
<proteinExistence type="inferred from homology"/>